<evidence type="ECO:0000313" key="1">
    <source>
        <dbReference type="EMBL" id="GBP34282.1"/>
    </source>
</evidence>
<protein>
    <submittedName>
        <fullName evidence="1">Uncharacterized protein</fullName>
    </submittedName>
</protein>
<organism evidence="1 2">
    <name type="scientific">Eumeta variegata</name>
    <name type="common">Bagworm moth</name>
    <name type="synonym">Eumeta japonica</name>
    <dbReference type="NCBI Taxonomy" id="151549"/>
    <lineage>
        <taxon>Eukaryota</taxon>
        <taxon>Metazoa</taxon>
        <taxon>Ecdysozoa</taxon>
        <taxon>Arthropoda</taxon>
        <taxon>Hexapoda</taxon>
        <taxon>Insecta</taxon>
        <taxon>Pterygota</taxon>
        <taxon>Neoptera</taxon>
        <taxon>Endopterygota</taxon>
        <taxon>Lepidoptera</taxon>
        <taxon>Glossata</taxon>
        <taxon>Ditrysia</taxon>
        <taxon>Tineoidea</taxon>
        <taxon>Psychidae</taxon>
        <taxon>Oiketicinae</taxon>
        <taxon>Eumeta</taxon>
    </lineage>
</organism>
<dbReference type="AlphaFoldDB" id="A0A4C1V7K0"/>
<dbReference type="Proteomes" id="UP000299102">
    <property type="component" value="Unassembled WGS sequence"/>
</dbReference>
<proteinExistence type="predicted"/>
<name>A0A4C1V7K0_EUMVA</name>
<evidence type="ECO:0000313" key="2">
    <source>
        <dbReference type="Proteomes" id="UP000299102"/>
    </source>
</evidence>
<gene>
    <name evidence="1" type="ORF">EVAR_13421_1</name>
</gene>
<comment type="caution">
    <text evidence="1">The sequence shown here is derived from an EMBL/GenBank/DDBJ whole genome shotgun (WGS) entry which is preliminary data.</text>
</comment>
<keyword evidence="2" id="KW-1185">Reference proteome</keyword>
<accession>A0A4C1V7K0</accession>
<dbReference type="EMBL" id="BGZK01000286">
    <property type="protein sequence ID" value="GBP34282.1"/>
    <property type="molecule type" value="Genomic_DNA"/>
</dbReference>
<sequence>MLRHKYAGAGREDKHSNIIVFYSSMSKHKLKSSERRTLTIRHAIATVFRKGCVRSLNNDLNVGRIALTQSESTLVPHRAICMGRVIPGRGRAVSARRNERVGLAPHRLDWQRTFFQLNDPPFVVRDARRCRVADLAN</sequence>
<reference evidence="1 2" key="1">
    <citation type="journal article" date="2019" name="Commun. Biol.">
        <title>The bagworm genome reveals a unique fibroin gene that provides high tensile strength.</title>
        <authorList>
            <person name="Kono N."/>
            <person name="Nakamura H."/>
            <person name="Ohtoshi R."/>
            <person name="Tomita M."/>
            <person name="Numata K."/>
            <person name="Arakawa K."/>
        </authorList>
    </citation>
    <scope>NUCLEOTIDE SEQUENCE [LARGE SCALE GENOMIC DNA]</scope>
</reference>